<organism evidence="1 2">
    <name type="scientific">Racocetra persica</name>
    <dbReference type="NCBI Taxonomy" id="160502"/>
    <lineage>
        <taxon>Eukaryota</taxon>
        <taxon>Fungi</taxon>
        <taxon>Fungi incertae sedis</taxon>
        <taxon>Mucoromycota</taxon>
        <taxon>Glomeromycotina</taxon>
        <taxon>Glomeromycetes</taxon>
        <taxon>Diversisporales</taxon>
        <taxon>Gigasporaceae</taxon>
        <taxon>Racocetra</taxon>
    </lineage>
</organism>
<dbReference type="EMBL" id="CAJVQC010002298">
    <property type="protein sequence ID" value="CAG8509107.1"/>
    <property type="molecule type" value="Genomic_DNA"/>
</dbReference>
<feature type="non-terminal residue" evidence="1">
    <location>
        <position position="1"/>
    </location>
</feature>
<evidence type="ECO:0000313" key="1">
    <source>
        <dbReference type="EMBL" id="CAG8509107.1"/>
    </source>
</evidence>
<proteinExistence type="predicted"/>
<dbReference type="Proteomes" id="UP000789920">
    <property type="component" value="Unassembled WGS sequence"/>
</dbReference>
<reference evidence="1" key="1">
    <citation type="submission" date="2021-06" db="EMBL/GenBank/DDBJ databases">
        <authorList>
            <person name="Kallberg Y."/>
            <person name="Tangrot J."/>
            <person name="Rosling A."/>
        </authorList>
    </citation>
    <scope>NUCLEOTIDE SEQUENCE</scope>
    <source>
        <strain evidence="1">MA461A</strain>
    </source>
</reference>
<protein>
    <submittedName>
        <fullName evidence="1">14150_t:CDS:1</fullName>
    </submittedName>
</protein>
<gene>
    <name evidence="1" type="ORF">RPERSI_LOCUS2177</name>
</gene>
<comment type="caution">
    <text evidence="1">The sequence shown here is derived from an EMBL/GenBank/DDBJ whole genome shotgun (WGS) entry which is preliminary data.</text>
</comment>
<evidence type="ECO:0000313" key="2">
    <source>
        <dbReference type="Proteomes" id="UP000789920"/>
    </source>
</evidence>
<keyword evidence="2" id="KW-1185">Reference proteome</keyword>
<sequence length="76" mass="8984">VKRLLNEKSFKSNAERLQFLAKINSKRKYRGADLIEVVLNTAKHERFINGDSKIDIENLLKDWITPNTRMEFLNNH</sequence>
<name>A0ACA9L6Z8_9GLOM</name>
<accession>A0ACA9L6Z8</accession>